<dbReference type="EMBL" id="UYSL01022402">
    <property type="protein sequence ID" value="VDL80393.1"/>
    <property type="molecule type" value="Genomic_DNA"/>
</dbReference>
<organism evidence="4">
    <name type="scientific">Nippostrongylus brasiliensis</name>
    <name type="common">Rat hookworm</name>
    <dbReference type="NCBI Taxonomy" id="27835"/>
    <lineage>
        <taxon>Eukaryota</taxon>
        <taxon>Metazoa</taxon>
        <taxon>Ecdysozoa</taxon>
        <taxon>Nematoda</taxon>
        <taxon>Chromadorea</taxon>
        <taxon>Rhabditida</taxon>
        <taxon>Rhabditina</taxon>
        <taxon>Rhabditomorpha</taxon>
        <taxon>Strongyloidea</taxon>
        <taxon>Heligmosomidae</taxon>
        <taxon>Nippostrongylus</taxon>
    </lineage>
</organism>
<dbReference type="AlphaFoldDB" id="A0A0N4YIP7"/>
<gene>
    <name evidence="2" type="ORF">NBR_LOCUS16798</name>
</gene>
<accession>A0A0N4YIP7</accession>
<keyword evidence="1" id="KW-0812">Transmembrane</keyword>
<keyword evidence="1" id="KW-0472">Membrane</keyword>
<evidence type="ECO:0000313" key="3">
    <source>
        <dbReference type="Proteomes" id="UP000271162"/>
    </source>
</evidence>
<dbReference type="WBParaSite" id="NBR_0001679701-mRNA-1">
    <property type="protein sequence ID" value="NBR_0001679701-mRNA-1"/>
    <property type="gene ID" value="NBR_0001679701"/>
</dbReference>
<dbReference type="Proteomes" id="UP000271162">
    <property type="component" value="Unassembled WGS sequence"/>
</dbReference>
<keyword evidence="1" id="KW-1133">Transmembrane helix</keyword>
<protein>
    <submittedName>
        <fullName evidence="4">Col_cuticle_N domain-containing protein</fullName>
    </submittedName>
</protein>
<evidence type="ECO:0000313" key="4">
    <source>
        <dbReference type="WBParaSite" id="NBR_0001679701-mRNA-1"/>
    </source>
</evidence>
<keyword evidence="3" id="KW-1185">Reference proteome</keyword>
<proteinExistence type="predicted"/>
<sequence length="75" mass="8380">MMSLQCRIRDAIVTISSASRGYMWRTANVTLQLALVGTVVFTTMTLIFAATLSESTLDNDFFELLRAKYGSPRNL</sequence>
<name>A0A0N4YIP7_NIPBR</name>
<reference evidence="4" key="1">
    <citation type="submission" date="2017-02" db="UniProtKB">
        <authorList>
            <consortium name="WormBaseParasite"/>
        </authorList>
    </citation>
    <scope>IDENTIFICATION</scope>
</reference>
<evidence type="ECO:0000256" key="1">
    <source>
        <dbReference type="SAM" id="Phobius"/>
    </source>
</evidence>
<evidence type="ECO:0000313" key="2">
    <source>
        <dbReference type="EMBL" id="VDL80393.1"/>
    </source>
</evidence>
<reference evidence="2 3" key="2">
    <citation type="submission" date="2018-11" db="EMBL/GenBank/DDBJ databases">
        <authorList>
            <consortium name="Pathogen Informatics"/>
        </authorList>
    </citation>
    <scope>NUCLEOTIDE SEQUENCE [LARGE SCALE GENOMIC DNA]</scope>
</reference>
<feature type="transmembrane region" description="Helical" evidence="1">
    <location>
        <begin position="29"/>
        <end position="52"/>
    </location>
</feature>